<dbReference type="EMBL" id="CAJNOJ010000778">
    <property type="protein sequence ID" value="CAF1521696.1"/>
    <property type="molecule type" value="Genomic_DNA"/>
</dbReference>
<feature type="transmembrane region" description="Helical" evidence="1">
    <location>
        <begin position="486"/>
        <end position="504"/>
    </location>
</feature>
<comment type="caution">
    <text evidence="2">The sequence shown here is derived from an EMBL/GenBank/DDBJ whole genome shotgun (WGS) entry which is preliminary data.</text>
</comment>
<organism evidence="2 4">
    <name type="scientific">Adineta ricciae</name>
    <name type="common">Rotifer</name>
    <dbReference type="NCBI Taxonomy" id="249248"/>
    <lineage>
        <taxon>Eukaryota</taxon>
        <taxon>Metazoa</taxon>
        <taxon>Spiralia</taxon>
        <taxon>Gnathifera</taxon>
        <taxon>Rotifera</taxon>
        <taxon>Eurotatoria</taxon>
        <taxon>Bdelloidea</taxon>
        <taxon>Adinetida</taxon>
        <taxon>Adinetidae</taxon>
        <taxon>Adineta</taxon>
    </lineage>
</organism>
<accession>A0A815SIQ7</accession>
<dbReference type="AlphaFoldDB" id="A0A815SIQ7"/>
<feature type="transmembrane region" description="Helical" evidence="1">
    <location>
        <begin position="900"/>
        <end position="918"/>
    </location>
</feature>
<feature type="transmembrane region" description="Helical" evidence="1">
    <location>
        <begin position="402"/>
        <end position="425"/>
    </location>
</feature>
<dbReference type="EMBL" id="CAJNOR010004284">
    <property type="protein sequence ID" value="CAF1490320.1"/>
    <property type="molecule type" value="Genomic_DNA"/>
</dbReference>
<feature type="transmembrane region" description="Helical" evidence="1">
    <location>
        <begin position="31"/>
        <end position="49"/>
    </location>
</feature>
<keyword evidence="1" id="KW-0472">Membrane</keyword>
<feature type="transmembrane region" description="Helical" evidence="1">
    <location>
        <begin position="827"/>
        <end position="845"/>
    </location>
</feature>
<reference evidence="2" key="1">
    <citation type="submission" date="2021-02" db="EMBL/GenBank/DDBJ databases">
        <authorList>
            <person name="Nowell W R."/>
        </authorList>
    </citation>
    <scope>NUCLEOTIDE SEQUENCE</scope>
</reference>
<evidence type="ECO:0000313" key="4">
    <source>
        <dbReference type="Proteomes" id="UP000663828"/>
    </source>
</evidence>
<evidence type="ECO:0000313" key="2">
    <source>
        <dbReference type="EMBL" id="CAF1490320.1"/>
    </source>
</evidence>
<keyword evidence="4" id="KW-1185">Reference proteome</keyword>
<feature type="transmembrane region" description="Helical" evidence="1">
    <location>
        <begin position="1227"/>
        <end position="1249"/>
    </location>
</feature>
<dbReference type="Proteomes" id="UP000663828">
    <property type="component" value="Unassembled WGS sequence"/>
</dbReference>
<evidence type="ECO:0000256" key="1">
    <source>
        <dbReference type="SAM" id="Phobius"/>
    </source>
</evidence>
<evidence type="ECO:0000313" key="3">
    <source>
        <dbReference type="EMBL" id="CAF1521696.1"/>
    </source>
</evidence>
<keyword evidence="1" id="KW-0812">Transmembrane</keyword>
<dbReference type="Proteomes" id="UP000663852">
    <property type="component" value="Unassembled WGS sequence"/>
</dbReference>
<keyword evidence="1" id="KW-1133">Transmembrane helix</keyword>
<sequence>MAWKKLVNLNLFDTETDDNHTKRNEILSTRIFVVLLILFLLLFILYQLLTYHSTLITVDKPTVQQYKNIEIEFSNSLQCPCTNISIPYKEFANITAKFYEICASDFISQRWIDYLFFENVSYFYQLDFRRSASSKFQLLRTLCQQAKVMTDDYLEEFYLEQLITNQIISNRSFHIQVGAFIDMYKRKITSVWRNSLELIRSTTMANRLFSAIETRSVYKIVYWSPNVTLMRMAEIKYHGGASIFSTFNCFYDNFHLRQLPEGIYADIDRYDCAGSVFWEEEEEEEVCMRGNTKYIDTDFFVPGMNAGCTPFESLLYSTNECLLDETCINQLIPYMNYSLIKNNSFTALKTSLSIWNITNENLAKELFIEDWIVTISYENYFNSCQPLFYQYTHDARPSFYEILIATLSVYGGLYAVLTLIVPNIVTFIRRQKRTESEDANIIQIPRLARLRISFRSIVNVLWNVNIFDSYSSDEYRRQSERISTKIYFLLLIICLIIFTTYTAIEYQEKTISIPYPEQTKFEQMKNTSLKNLQCPCDRIATKYSEFISFNPIFHQVCSGISITDGDYNDILGLYIYDIRTNFQVVANSFFEILSALCNSSRETVANNIGQLTETEYVTSEVMEENKFNQEVISFLGLFIDQTEKSFQEQLNLLRKVIAGNKVRYAPRGVITIDDEILNTVMLDSLIVYNNSVCSCATDFTCPQQMFARHTNRSENINLPGIYRGCYPIDMLFLSTMECFYNEPCMYHIKIPELQNFGYYTKFKPLEYNETSRYGINETLETLIGNLFIENWNENYSYSSYYNQCSPAYCSHIIRQRLGFIDILRRVIGFYGGLTIILKILVPSLIKLLRRKSRREIATSTRNRIHQLAQPLKIKLIQLNLFRNRSTNPEKLRQQILSTRLYLITFLILQFIIILYTSLEKKIRTETIVLKNLNHYKQLQNLYPNSLTCPCVRIAIEYKQFIQINPVFHPVCSSDFVTQEWFDFLYYTGNEEEQRFLFLVSAQFQVLSYLCNLTKETLDNNLLEFRSKKLTSNRMLSSQLFENEITSAVNLIKKSTPRRFKRALDLISGIIHGNFFITFQQTNWKFTYYNVAAGSPYYTNPVTYKNNSCTCGTSSKCTETSKIDGLLIGCYPLESLLQSSLKCLYNQTCLTSITELTENNESFEILSTNNQLYSIDETVQQMVDRLFVIDWFINQSYYEQYFKQCHPTLCTYSFISTFDLLRSSTTILSLYGGLTIILRSIIPLIIKIILRFLRRRRTTRQISTLEISN</sequence>
<name>A0A815SIQ7_ADIRI</name>
<protein>
    <submittedName>
        <fullName evidence="2">Uncharacterized protein</fullName>
    </submittedName>
</protein>
<proteinExistence type="predicted"/>
<gene>
    <name evidence="3" type="ORF">EDS130_LOCUS43918</name>
    <name evidence="2" type="ORF">XAT740_LOCUS39047</name>
</gene>